<accession>A0A1B6J3I4</accession>
<sequence length="185" mass="20586">KSKNIPQCLRCQDFGHTKNFCKLDPRCVRCSGSHLYSDCPVSRETKPVCVNCGEEHTSNYRRCKYYQGIKQKLTGRKKSSIGNDQESRPQVTTTRPENSTNLGKTQPKSSPPRSPLNMNSPSYAEVAHPSYIPSTANSVEDPQSLEAGSISGLDEIISNVVKILIPQLKKVIQQVIASFFKNARD</sequence>
<feature type="region of interest" description="Disordered" evidence="1">
    <location>
        <begin position="74"/>
        <end position="124"/>
    </location>
</feature>
<proteinExistence type="predicted"/>
<name>A0A1B6J3I4_9HEMI</name>
<evidence type="ECO:0008006" key="3">
    <source>
        <dbReference type="Google" id="ProtNLM"/>
    </source>
</evidence>
<evidence type="ECO:0000256" key="1">
    <source>
        <dbReference type="SAM" id="MobiDB-lite"/>
    </source>
</evidence>
<evidence type="ECO:0000313" key="2">
    <source>
        <dbReference type="EMBL" id="JAS93755.1"/>
    </source>
</evidence>
<feature type="non-terminal residue" evidence="2">
    <location>
        <position position="1"/>
    </location>
</feature>
<dbReference type="AlphaFoldDB" id="A0A1B6J3I4"/>
<gene>
    <name evidence="2" type="ORF">g.49456</name>
</gene>
<feature type="compositionally biased region" description="Polar residues" evidence="1">
    <location>
        <begin position="80"/>
        <end position="108"/>
    </location>
</feature>
<dbReference type="EMBL" id="GECU01013951">
    <property type="protein sequence ID" value="JAS93755.1"/>
    <property type="molecule type" value="Transcribed_RNA"/>
</dbReference>
<protein>
    <recommendedName>
        <fullName evidence="3">Pre-C2HC domain-containing protein</fullName>
    </recommendedName>
</protein>
<organism evidence="2">
    <name type="scientific">Homalodisca liturata</name>
    <dbReference type="NCBI Taxonomy" id="320908"/>
    <lineage>
        <taxon>Eukaryota</taxon>
        <taxon>Metazoa</taxon>
        <taxon>Ecdysozoa</taxon>
        <taxon>Arthropoda</taxon>
        <taxon>Hexapoda</taxon>
        <taxon>Insecta</taxon>
        <taxon>Pterygota</taxon>
        <taxon>Neoptera</taxon>
        <taxon>Paraneoptera</taxon>
        <taxon>Hemiptera</taxon>
        <taxon>Auchenorrhyncha</taxon>
        <taxon>Membracoidea</taxon>
        <taxon>Cicadellidae</taxon>
        <taxon>Cicadellinae</taxon>
        <taxon>Proconiini</taxon>
        <taxon>Homalodisca</taxon>
    </lineage>
</organism>
<reference evidence="2" key="1">
    <citation type="submission" date="2015-11" db="EMBL/GenBank/DDBJ databases">
        <title>De novo transcriptome assembly of four potential Pierce s Disease insect vectors from Arizona vineyards.</title>
        <authorList>
            <person name="Tassone E.E."/>
        </authorList>
    </citation>
    <scope>NUCLEOTIDE SEQUENCE</scope>
</reference>